<dbReference type="EMBL" id="JAEFCI010007922">
    <property type="protein sequence ID" value="KAG5458783.1"/>
    <property type="molecule type" value="Genomic_DNA"/>
</dbReference>
<dbReference type="AlphaFoldDB" id="A0A8H8DHS8"/>
<organism evidence="2 3">
    <name type="scientific">Olpidium bornovanus</name>
    <dbReference type="NCBI Taxonomy" id="278681"/>
    <lineage>
        <taxon>Eukaryota</taxon>
        <taxon>Fungi</taxon>
        <taxon>Fungi incertae sedis</taxon>
        <taxon>Olpidiomycota</taxon>
        <taxon>Olpidiomycotina</taxon>
        <taxon>Olpidiomycetes</taxon>
        <taxon>Olpidiales</taxon>
        <taxon>Olpidiaceae</taxon>
        <taxon>Olpidium</taxon>
    </lineage>
</organism>
<feature type="domain" description="Ubiquitin fusion degradation protein UFD1 N-terminal subdomain 2" evidence="1">
    <location>
        <begin position="3"/>
        <end position="66"/>
    </location>
</feature>
<dbReference type="GO" id="GO:0036503">
    <property type="term" value="P:ERAD pathway"/>
    <property type="evidence" value="ECO:0007669"/>
    <property type="project" value="TreeGrafter"/>
</dbReference>
<dbReference type="Proteomes" id="UP000673691">
    <property type="component" value="Unassembled WGS sequence"/>
</dbReference>
<dbReference type="Pfam" id="PF24842">
    <property type="entry name" value="UFD1_N2"/>
    <property type="match status" value="1"/>
</dbReference>
<dbReference type="InterPro" id="IPR004854">
    <property type="entry name" value="Ufd1-like"/>
</dbReference>
<dbReference type="GO" id="GO:0006511">
    <property type="term" value="P:ubiquitin-dependent protein catabolic process"/>
    <property type="evidence" value="ECO:0007669"/>
    <property type="project" value="InterPro"/>
</dbReference>
<evidence type="ECO:0000313" key="3">
    <source>
        <dbReference type="Proteomes" id="UP000673691"/>
    </source>
</evidence>
<dbReference type="Gene3D" id="3.10.330.10">
    <property type="match status" value="1"/>
</dbReference>
<dbReference type="PANTHER" id="PTHR12555">
    <property type="entry name" value="UBIQUITIN FUSION DEGRADATON PROTEIN 1"/>
    <property type="match status" value="1"/>
</dbReference>
<keyword evidence="3" id="KW-1185">Reference proteome</keyword>
<accession>A0A8H8DHS8</accession>
<comment type="caution">
    <text evidence="2">The sequence shown here is derived from an EMBL/GenBank/DDBJ whole genome shotgun (WGS) entry which is preliminary data.</text>
</comment>
<dbReference type="InterPro" id="IPR055418">
    <property type="entry name" value="UFD1_N2"/>
</dbReference>
<gene>
    <name evidence="2" type="ORF">BJ554DRAFT_934</name>
</gene>
<reference evidence="2 3" key="1">
    <citation type="journal article" name="Sci. Rep.">
        <title>Genome-scale phylogenetic analyses confirm Olpidium as the closest living zoosporic fungus to the non-flagellated, terrestrial fungi.</title>
        <authorList>
            <person name="Chang Y."/>
            <person name="Rochon D."/>
            <person name="Sekimoto S."/>
            <person name="Wang Y."/>
            <person name="Chovatia M."/>
            <person name="Sandor L."/>
            <person name="Salamov A."/>
            <person name="Grigoriev I.V."/>
            <person name="Stajich J.E."/>
            <person name="Spatafora J.W."/>
        </authorList>
    </citation>
    <scope>NUCLEOTIDE SEQUENCE [LARGE SCALE GENOMIC DNA]</scope>
    <source>
        <strain evidence="2">S191</strain>
    </source>
</reference>
<dbReference type="GO" id="GO:0031593">
    <property type="term" value="F:polyubiquitin modification-dependent protein binding"/>
    <property type="evidence" value="ECO:0007669"/>
    <property type="project" value="TreeGrafter"/>
</dbReference>
<evidence type="ECO:0000259" key="1">
    <source>
        <dbReference type="Pfam" id="PF24842"/>
    </source>
</evidence>
<name>A0A8H8DHS8_9FUNG</name>
<sequence length="154" mass="16686">MPSSFRDIPDVRAAFESALRQFSTLAQDDVLTVFHGGQPYRFAVAEMSPAAACSVVDTDVSVDIIPEQGGELDLCSDPAARARHFGLRQSGDDCERRELLPEVELRGEGLRNGDVHYLFVNNWKGKNGVIKLKLENGDAGSSSGICDVSFQIAA</sequence>
<proteinExistence type="predicted"/>
<dbReference type="GO" id="GO:0034098">
    <property type="term" value="C:VCP-NPL4-UFD1 AAA ATPase complex"/>
    <property type="evidence" value="ECO:0007669"/>
    <property type="project" value="TreeGrafter"/>
</dbReference>
<evidence type="ECO:0000313" key="2">
    <source>
        <dbReference type="EMBL" id="KAG5458783.1"/>
    </source>
</evidence>
<protein>
    <recommendedName>
        <fullName evidence="1">Ubiquitin fusion degradation protein UFD1 N-terminal subdomain 2 domain-containing protein</fullName>
    </recommendedName>
</protein>
<dbReference type="PANTHER" id="PTHR12555:SF27">
    <property type="entry name" value="UBIQUITIN FUSION DEGRADATION UFD1 FAMILY PROTEIN"/>
    <property type="match status" value="1"/>
</dbReference>